<keyword evidence="1" id="KW-1133">Transmembrane helix</keyword>
<dbReference type="Proteomes" id="UP001066276">
    <property type="component" value="Chromosome 5"/>
</dbReference>
<evidence type="ECO:0000313" key="2">
    <source>
        <dbReference type="EMBL" id="KAJ1155088.1"/>
    </source>
</evidence>
<accession>A0AAV7RW72</accession>
<gene>
    <name evidence="2" type="ORF">NDU88_007824</name>
</gene>
<feature type="transmembrane region" description="Helical" evidence="1">
    <location>
        <begin position="56"/>
        <end position="78"/>
    </location>
</feature>
<proteinExistence type="predicted"/>
<evidence type="ECO:0000256" key="1">
    <source>
        <dbReference type="SAM" id="Phobius"/>
    </source>
</evidence>
<reference evidence="2" key="1">
    <citation type="journal article" date="2022" name="bioRxiv">
        <title>Sequencing and chromosome-scale assembly of the giantPleurodeles waltlgenome.</title>
        <authorList>
            <person name="Brown T."/>
            <person name="Elewa A."/>
            <person name="Iarovenko S."/>
            <person name="Subramanian E."/>
            <person name="Araus A.J."/>
            <person name="Petzold A."/>
            <person name="Susuki M."/>
            <person name="Suzuki K.-i.T."/>
            <person name="Hayashi T."/>
            <person name="Toyoda A."/>
            <person name="Oliveira C."/>
            <person name="Osipova E."/>
            <person name="Leigh N.D."/>
            <person name="Simon A."/>
            <person name="Yun M.H."/>
        </authorList>
    </citation>
    <scope>NUCLEOTIDE SEQUENCE</scope>
    <source>
        <strain evidence="2">20211129_DDA</strain>
        <tissue evidence="2">Liver</tissue>
    </source>
</reference>
<evidence type="ECO:0000313" key="3">
    <source>
        <dbReference type="Proteomes" id="UP001066276"/>
    </source>
</evidence>
<sequence length="107" mass="11131">MITLSTRVTGSVMVVGRGLSVGGYAFPTYATDSLDGRCQQVVLGCGPGSPGEGGPLLSGGGPVVLVLGGLMAVVWALLAFRPDRQGLSVVVWMVIRSTWDRPLFLLL</sequence>
<dbReference type="AlphaFoldDB" id="A0AAV7RW72"/>
<comment type="caution">
    <text evidence="2">The sequence shown here is derived from an EMBL/GenBank/DDBJ whole genome shotgun (WGS) entry which is preliminary data.</text>
</comment>
<organism evidence="2 3">
    <name type="scientific">Pleurodeles waltl</name>
    <name type="common">Iberian ribbed newt</name>
    <dbReference type="NCBI Taxonomy" id="8319"/>
    <lineage>
        <taxon>Eukaryota</taxon>
        <taxon>Metazoa</taxon>
        <taxon>Chordata</taxon>
        <taxon>Craniata</taxon>
        <taxon>Vertebrata</taxon>
        <taxon>Euteleostomi</taxon>
        <taxon>Amphibia</taxon>
        <taxon>Batrachia</taxon>
        <taxon>Caudata</taxon>
        <taxon>Salamandroidea</taxon>
        <taxon>Salamandridae</taxon>
        <taxon>Pleurodelinae</taxon>
        <taxon>Pleurodeles</taxon>
    </lineage>
</organism>
<keyword evidence="1" id="KW-0472">Membrane</keyword>
<dbReference type="EMBL" id="JANPWB010000009">
    <property type="protein sequence ID" value="KAJ1155088.1"/>
    <property type="molecule type" value="Genomic_DNA"/>
</dbReference>
<keyword evidence="1" id="KW-0812">Transmembrane</keyword>
<protein>
    <submittedName>
        <fullName evidence="2">Uncharacterized protein</fullName>
    </submittedName>
</protein>
<name>A0AAV7RW72_PLEWA</name>
<keyword evidence="3" id="KW-1185">Reference proteome</keyword>